<dbReference type="SUPFAM" id="SSF52980">
    <property type="entry name" value="Restriction endonuclease-like"/>
    <property type="match status" value="1"/>
</dbReference>
<dbReference type="PANTHER" id="PTHR34107:SF2">
    <property type="entry name" value="SLL0888 PROTEIN"/>
    <property type="match status" value="1"/>
</dbReference>
<dbReference type="STRING" id="395961.Cyan7425_4750"/>
<dbReference type="PANTHER" id="PTHR34107">
    <property type="entry name" value="SLL0198 PROTEIN-RELATED"/>
    <property type="match status" value="1"/>
</dbReference>
<dbReference type="InterPro" id="IPR011335">
    <property type="entry name" value="Restrct_endonuc-II-like"/>
</dbReference>
<feature type="domain" description="Putative restriction endonuclease" evidence="1">
    <location>
        <begin position="12"/>
        <end position="181"/>
    </location>
</feature>
<dbReference type="HOGENOM" id="CLU_076312_5_1_3"/>
<evidence type="ECO:0000313" key="2">
    <source>
        <dbReference type="EMBL" id="ACL47055.1"/>
    </source>
</evidence>
<gene>
    <name evidence="2" type="ordered locus">Cyan7425_4750</name>
</gene>
<organism evidence="2">
    <name type="scientific">Cyanothece sp. (strain PCC 7425 / ATCC 29141)</name>
    <dbReference type="NCBI Taxonomy" id="395961"/>
    <lineage>
        <taxon>Bacteria</taxon>
        <taxon>Bacillati</taxon>
        <taxon>Cyanobacteriota</taxon>
        <taxon>Cyanophyceae</taxon>
        <taxon>Gomontiellales</taxon>
        <taxon>Cyanothecaceae</taxon>
        <taxon>Cyanothece</taxon>
    </lineage>
</organism>
<reference evidence="2" key="1">
    <citation type="submission" date="2009-01" db="EMBL/GenBank/DDBJ databases">
        <title>Complete sequence of chromosome Cyanothece sp. PCC 7425.</title>
        <authorList>
            <consortium name="US DOE Joint Genome Institute"/>
            <person name="Lucas S."/>
            <person name="Copeland A."/>
            <person name="Lapidus A."/>
            <person name="Glavina del Rio T."/>
            <person name="Dalin E."/>
            <person name="Tice H."/>
            <person name="Bruce D."/>
            <person name="Goodwin L."/>
            <person name="Pitluck S."/>
            <person name="Sims D."/>
            <person name="Meineke L."/>
            <person name="Brettin T."/>
            <person name="Detter J.C."/>
            <person name="Han C."/>
            <person name="Larimer F."/>
            <person name="Land M."/>
            <person name="Hauser L."/>
            <person name="Kyrpides N."/>
            <person name="Ovchinnikova G."/>
            <person name="Liberton M."/>
            <person name="Stoeckel J."/>
            <person name="Banerjee A."/>
            <person name="Singh A."/>
            <person name="Page L."/>
            <person name="Sato H."/>
            <person name="Zhao L."/>
            <person name="Sherman L."/>
            <person name="Pakrasi H."/>
            <person name="Richardson P."/>
        </authorList>
    </citation>
    <scope>NUCLEOTIDE SEQUENCE</scope>
    <source>
        <strain evidence="2">PCC 7425</strain>
    </source>
</reference>
<accession>B8HM48</accession>
<dbReference type="InterPro" id="IPR012296">
    <property type="entry name" value="Nuclease_put_TT1808"/>
</dbReference>
<dbReference type="eggNOG" id="COG4636">
    <property type="taxonomic scope" value="Bacteria"/>
</dbReference>
<protein>
    <recommendedName>
        <fullName evidence="1">Putative restriction endonuclease domain-containing protein</fullName>
    </recommendedName>
</protein>
<dbReference type="Gene3D" id="3.90.1570.10">
    <property type="entry name" value="tt1808, chain A"/>
    <property type="match status" value="1"/>
</dbReference>
<dbReference type="CDD" id="cd06260">
    <property type="entry name" value="DUF820-like"/>
    <property type="match status" value="1"/>
</dbReference>
<proteinExistence type="predicted"/>
<dbReference type="EMBL" id="CP001344">
    <property type="protein sequence ID" value="ACL47055.1"/>
    <property type="molecule type" value="Genomic_DNA"/>
</dbReference>
<evidence type="ECO:0000259" key="1">
    <source>
        <dbReference type="Pfam" id="PF05685"/>
    </source>
</evidence>
<dbReference type="Pfam" id="PF05685">
    <property type="entry name" value="Uma2"/>
    <property type="match status" value="1"/>
</dbReference>
<dbReference type="AlphaFoldDB" id="B8HM48"/>
<dbReference type="InterPro" id="IPR008538">
    <property type="entry name" value="Uma2"/>
</dbReference>
<dbReference type="KEGG" id="cyn:Cyan7425_4750"/>
<name>B8HM48_CYAP4</name>
<sequence length="187" mass="21403">MTPSPVIPKLTFEQYLNYDDGTDNYYELEDGELLLMNPPIGLHAIILTVLSNILLNEINRLKLPWIPLQLVGVRTALRRSRLPDLCVVPLEQMQPYLNASAVLEAGVILAIEVVSPDSVKRDYRFKRTEYAAFGIPEYWIIDPLEQKVMVLQLVEGLYEDKEYRGDEALESQIFPELSLTVNQVLQQ</sequence>